<organism evidence="16 17">
    <name type="scientific">Aedoeadaptatus nemausensis</name>
    <dbReference type="NCBI Taxonomy" id="2582829"/>
    <lineage>
        <taxon>Bacteria</taxon>
        <taxon>Bacillati</taxon>
        <taxon>Bacillota</taxon>
        <taxon>Tissierellia</taxon>
        <taxon>Tissierellales</taxon>
        <taxon>Peptoniphilaceae</taxon>
        <taxon>Aedoeadaptatus</taxon>
    </lineage>
</organism>
<dbReference type="InterPro" id="IPR001269">
    <property type="entry name" value="DUS_fam"/>
</dbReference>
<evidence type="ECO:0000256" key="10">
    <source>
        <dbReference type="ARBA" id="ARBA00048205"/>
    </source>
</evidence>
<proteinExistence type="inferred from homology"/>
<dbReference type="PANTHER" id="PTHR45846:SF1">
    <property type="entry name" value="TRNA-DIHYDROURIDINE(47) SYNTHASE [NAD(P)(+)]-LIKE"/>
    <property type="match status" value="1"/>
</dbReference>
<keyword evidence="8" id="KW-0694">RNA-binding</keyword>
<dbReference type="Proteomes" id="UP000586454">
    <property type="component" value="Unassembled WGS sequence"/>
</dbReference>
<comment type="catalytic activity">
    <reaction evidence="10">
        <text>a 5,6-dihydrouridine in tRNA + NADP(+) = a uridine in tRNA + NADPH + H(+)</text>
        <dbReference type="Rhea" id="RHEA:23624"/>
        <dbReference type="Rhea" id="RHEA-COMP:13339"/>
        <dbReference type="Rhea" id="RHEA-COMP:13887"/>
        <dbReference type="ChEBI" id="CHEBI:15378"/>
        <dbReference type="ChEBI" id="CHEBI:57783"/>
        <dbReference type="ChEBI" id="CHEBI:58349"/>
        <dbReference type="ChEBI" id="CHEBI:65315"/>
        <dbReference type="ChEBI" id="CHEBI:74443"/>
    </reaction>
</comment>
<keyword evidence="4 12" id="KW-0285">Flavoprotein</keyword>
<dbReference type="InterPro" id="IPR018517">
    <property type="entry name" value="tRNA_hU_synthase_CS"/>
</dbReference>
<feature type="binding site" evidence="14">
    <location>
        <position position="134"/>
    </location>
    <ligand>
        <name>FMN</name>
        <dbReference type="ChEBI" id="CHEBI:58210"/>
    </ligand>
</feature>
<gene>
    <name evidence="16" type="ORF">PEPNEM18_01110</name>
</gene>
<dbReference type="PANTHER" id="PTHR45846">
    <property type="entry name" value="TRNA-DIHYDROURIDINE(47) SYNTHASE [NAD(P)(+)]-LIKE"/>
    <property type="match status" value="1"/>
</dbReference>
<dbReference type="PROSITE" id="PS01136">
    <property type="entry name" value="UPF0034"/>
    <property type="match status" value="1"/>
</dbReference>
<dbReference type="Gene3D" id="3.20.20.70">
    <property type="entry name" value="Aldolase class I"/>
    <property type="match status" value="1"/>
</dbReference>
<keyword evidence="7" id="KW-0521">NADP</keyword>
<feature type="binding site" evidence="14">
    <location>
        <begin position="218"/>
        <end position="219"/>
    </location>
    <ligand>
        <name>FMN</name>
        <dbReference type="ChEBI" id="CHEBI:58210"/>
    </ligand>
</feature>
<evidence type="ECO:0000256" key="3">
    <source>
        <dbReference type="ARBA" id="ARBA00022555"/>
    </source>
</evidence>
<dbReference type="CDD" id="cd02801">
    <property type="entry name" value="DUS_like_FMN"/>
    <property type="match status" value="1"/>
</dbReference>
<dbReference type="GO" id="GO:0017150">
    <property type="term" value="F:tRNA dihydrouridine synthase activity"/>
    <property type="evidence" value="ECO:0007669"/>
    <property type="project" value="InterPro"/>
</dbReference>
<evidence type="ECO:0000256" key="11">
    <source>
        <dbReference type="ARBA" id="ARBA00048802"/>
    </source>
</evidence>
<evidence type="ECO:0000256" key="2">
    <source>
        <dbReference type="ARBA" id="ARBA00002790"/>
    </source>
</evidence>
<name>A0A6V6Y440_9FIRM</name>
<dbReference type="PIRSF" id="PIRSF006621">
    <property type="entry name" value="Dus"/>
    <property type="match status" value="1"/>
</dbReference>
<evidence type="ECO:0000313" key="16">
    <source>
        <dbReference type="EMBL" id="CAC9931834.1"/>
    </source>
</evidence>
<feature type="binding site" evidence="14">
    <location>
        <position position="164"/>
    </location>
    <ligand>
        <name>FMN</name>
        <dbReference type="ChEBI" id="CHEBI:58210"/>
    </ligand>
</feature>
<evidence type="ECO:0000313" key="17">
    <source>
        <dbReference type="Proteomes" id="UP000586454"/>
    </source>
</evidence>
<keyword evidence="14" id="KW-0547">Nucleotide-binding</keyword>
<feature type="active site" description="Proton donor" evidence="13">
    <location>
        <position position="95"/>
    </location>
</feature>
<comment type="cofactor">
    <cofactor evidence="1 12 14">
        <name>FMN</name>
        <dbReference type="ChEBI" id="CHEBI:58210"/>
    </cofactor>
</comment>
<feature type="binding site" evidence="14">
    <location>
        <position position="63"/>
    </location>
    <ligand>
        <name>FMN</name>
        <dbReference type="ChEBI" id="CHEBI:58210"/>
    </ligand>
</feature>
<dbReference type="AlphaFoldDB" id="A0A6V6Y440"/>
<sequence length="314" mass="34714">MDFTVALAPMAGYTDRSFRVICSRFGMDYSTTEMVSVKALYYGDKKTKRLMIVSPEEAPVSLQLFGDDGDQFASVIESLGDSLKIYRSIDINMGCPAPKIVKTGSGSALLKEPEKARKIIRASVKSSPVPVSVKVRKGFLEGDEEGMAIARIAEEEGASFVTVHGRSREAYYSGEADWDFIRRMAKSLSIPVIANGDITTGEDAMHFREEGILGVAVGRGAIGHPFIFREMGEALRGEAITPLREEEIVDLAKEHLRMSIEEKGEHLGVVEMRKHFIGYLKGFEHAKRHRSALLQLTDPAEIEAYLDELLSPQP</sequence>
<dbReference type="InterPro" id="IPR013785">
    <property type="entry name" value="Aldolase_TIM"/>
</dbReference>
<comment type="similarity">
    <text evidence="12">Belongs to the dus family.</text>
</comment>
<dbReference type="SUPFAM" id="SSF51395">
    <property type="entry name" value="FMN-linked oxidoreductases"/>
    <property type="match status" value="1"/>
</dbReference>
<comment type="catalytic activity">
    <reaction evidence="11">
        <text>a 5,6-dihydrouridine in tRNA + NAD(+) = a uridine in tRNA + NADH + H(+)</text>
        <dbReference type="Rhea" id="RHEA:54452"/>
        <dbReference type="Rhea" id="RHEA-COMP:13339"/>
        <dbReference type="Rhea" id="RHEA-COMP:13887"/>
        <dbReference type="ChEBI" id="CHEBI:15378"/>
        <dbReference type="ChEBI" id="CHEBI:57540"/>
        <dbReference type="ChEBI" id="CHEBI:57945"/>
        <dbReference type="ChEBI" id="CHEBI:65315"/>
        <dbReference type="ChEBI" id="CHEBI:74443"/>
    </reaction>
</comment>
<evidence type="ECO:0000256" key="9">
    <source>
        <dbReference type="ARBA" id="ARBA00023002"/>
    </source>
</evidence>
<evidence type="ECO:0000256" key="12">
    <source>
        <dbReference type="PIRNR" id="PIRNR006621"/>
    </source>
</evidence>
<dbReference type="InterPro" id="IPR035587">
    <property type="entry name" value="DUS-like_FMN-bd"/>
</dbReference>
<evidence type="ECO:0000256" key="14">
    <source>
        <dbReference type="PIRSR" id="PIRSR006621-2"/>
    </source>
</evidence>
<dbReference type="GO" id="GO:0050660">
    <property type="term" value="F:flavin adenine dinucleotide binding"/>
    <property type="evidence" value="ECO:0007669"/>
    <property type="project" value="InterPro"/>
</dbReference>
<comment type="caution">
    <text evidence="16">The sequence shown here is derived from an EMBL/GenBank/DDBJ whole genome shotgun (WGS) entry which is preliminary data.</text>
</comment>
<dbReference type="Gene3D" id="1.10.1200.80">
    <property type="entry name" value="Putative flavin oxidoreducatase, domain 2"/>
    <property type="match status" value="1"/>
</dbReference>
<evidence type="ECO:0000256" key="8">
    <source>
        <dbReference type="ARBA" id="ARBA00022884"/>
    </source>
</evidence>
<keyword evidence="9 12" id="KW-0560">Oxidoreductase</keyword>
<feature type="domain" description="DUS-like FMN-binding" evidence="15">
    <location>
        <begin position="7"/>
        <end position="307"/>
    </location>
</feature>
<accession>A0A6V6Y440</accession>
<dbReference type="Pfam" id="PF01207">
    <property type="entry name" value="Dus"/>
    <property type="match status" value="1"/>
</dbReference>
<keyword evidence="17" id="KW-1185">Reference proteome</keyword>
<evidence type="ECO:0000256" key="6">
    <source>
        <dbReference type="ARBA" id="ARBA00022694"/>
    </source>
</evidence>
<dbReference type="RefSeq" id="WP_180500092.1">
    <property type="nucleotide sequence ID" value="NZ_CAIJCS010000019.1"/>
</dbReference>
<evidence type="ECO:0000256" key="4">
    <source>
        <dbReference type="ARBA" id="ARBA00022630"/>
    </source>
</evidence>
<dbReference type="EMBL" id="CAIJCS010000019">
    <property type="protein sequence ID" value="CAC9931834.1"/>
    <property type="molecule type" value="Genomic_DNA"/>
</dbReference>
<comment type="function">
    <text evidence="2 12">Catalyzes the synthesis of 5,6-dihydrouridine (D), a modified base found in the D-loop of most tRNAs, via the reduction of the C5-C6 double bond in target uridines.</text>
</comment>
<keyword evidence="3" id="KW-0820">tRNA-binding</keyword>
<protein>
    <recommendedName>
        <fullName evidence="12">tRNA-dihydrouridine synthase</fullName>
        <ecNumber evidence="12">1.3.1.-</ecNumber>
    </recommendedName>
</protein>
<dbReference type="EC" id="1.3.1.-" evidence="12"/>
<keyword evidence="5 12" id="KW-0288">FMN</keyword>
<evidence type="ECO:0000256" key="7">
    <source>
        <dbReference type="ARBA" id="ARBA00022857"/>
    </source>
</evidence>
<evidence type="ECO:0000256" key="5">
    <source>
        <dbReference type="ARBA" id="ARBA00022643"/>
    </source>
</evidence>
<keyword evidence="6 12" id="KW-0819">tRNA processing</keyword>
<feature type="binding site" evidence="14">
    <location>
        <begin position="9"/>
        <end position="11"/>
    </location>
    <ligand>
        <name>FMN</name>
        <dbReference type="ChEBI" id="CHEBI:58210"/>
    </ligand>
</feature>
<reference evidence="16 17" key="1">
    <citation type="submission" date="2020-06" db="EMBL/GenBank/DDBJ databases">
        <authorList>
            <person name="Criscuolo A."/>
        </authorList>
    </citation>
    <scope>NUCLEOTIDE SEQUENCE [LARGE SCALE GENOMIC DNA]</scope>
    <source>
        <strain evidence="16">1804121828</strain>
    </source>
</reference>
<evidence type="ECO:0000256" key="1">
    <source>
        <dbReference type="ARBA" id="ARBA00001917"/>
    </source>
</evidence>
<evidence type="ECO:0000256" key="13">
    <source>
        <dbReference type="PIRSR" id="PIRSR006621-1"/>
    </source>
</evidence>
<dbReference type="GO" id="GO:0000049">
    <property type="term" value="F:tRNA binding"/>
    <property type="evidence" value="ECO:0007669"/>
    <property type="project" value="UniProtKB-KW"/>
</dbReference>
<evidence type="ECO:0000259" key="15">
    <source>
        <dbReference type="Pfam" id="PF01207"/>
    </source>
</evidence>
<dbReference type="InterPro" id="IPR024036">
    <property type="entry name" value="tRNA-dHydroUridine_Synthase_C"/>
</dbReference>